<dbReference type="InterPro" id="IPR052194">
    <property type="entry name" value="MESH1"/>
</dbReference>
<protein>
    <submittedName>
        <fullName evidence="2">HD domain-containing protein</fullName>
    </submittedName>
</protein>
<proteinExistence type="predicted"/>
<dbReference type="Proteomes" id="UP000183031">
    <property type="component" value="Unassembled WGS sequence"/>
</dbReference>
<evidence type="ECO:0000313" key="2">
    <source>
        <dbReference type="EMBL" id="SCY61529.1"/>
    </source>
</evidence>
<dbReference type="Gene3D" id="1.10.3210.10">
    <property type="entry name" value="Hypothetical protein af1432"/>
    <property type="match status" value="1"/>
</dbReference>
<dbReference type="SUPFAM" id="SSF109604">
    <property type="entry name" value="HD-domain/PDEase-like"/>
    <property type="match status" value="1"/>
</dbReference>
<sequence>MDLTLKAQRFANDAHHACNQRRKFTGEPYIVHPAAVVDLLRRAKPTPEMVAAAWLHDTVEDTAVTLADIRREFGPTVERYVEMLTDVQPRSYGGERLHRKNANLRHSAQACAEAQTIKLCDLIDNSKNITDYDVSFARHYLVEMARLLAVLSAGEAGLLALARRQCAEAVERINDRHGDDGWFDALWRKYEAHLKLDELKTGSTAK</sequence>
<reference evidence="2 3" key="1">
    <citation type="submission" date="2016-10" db="EMBL/GenBank/DDBJ databases">
        <authorList>
            <person name="Varghese N."/>
            <person name="Submissions S."/>
        </authorList>
    </citation>
    <scope>NUCLEOTIDE SEQUENCE [LARGE SCALE GENOMIC DNA]</scope>
    <source>
        <strain evidence="2 3">CGMCC 1.6853</strain>
    </source>
</reference>
<dbReference type="Pfam" id="PF13328">
    <property type="entry name" value="HD_4"/>
    <property type="match status" value="1"/>
</dbReference>
<dbReference type="EMBL" id="FMUT01000005">
    <property type="protein sequence ID" value="SCY61529.1"/>
    <property type="molecule type" value="Genomic_DNA"/>
</dbReference>
<dbReference type="PANTHER" id="PTHR46246">
    <property type="entry name" value="GUANOSINE-3',5'-BIS(DIPHOSPHATE) 3'-PYROPHOSPHOHYDROLASE MESH1"/>
    <property type="match status" value="1"/>
</dbReference>
<keyword evidence="3" id="KW-1185">Reference proteome</keyword>
<accession>A0A1G5HDG2</accession>
<dbReference type="RefSeq" id="WP_033633856.1">
    <property type="nucleotide sequence ID" value="NZ_CBCSIN010000016.1"/>
</dbReference>
<evidence type="ECO:0000259" key="1">
    <source>
        <dbReference type="SMART" id="SM00471"/>
    </source>
</evidence>
<comment type="caution">
    <text evidence="2">The sequence shown here is derived from an EMBL/GenBank/DDBJ whole genome shotgun (WGS) entry which is preliminary data.</text>
</comment>
<evidence type="ECO:0000313" key="3">
    <source>
        <dbReference type="Proteomes" id="UP000183031"/>
    </source>
</evidence>
<organism evidence="2 3">
    <name type="scientific">Serratia nematodiphila</name>
    <dbReference type="NCBI Taxonomy" id="458197"/>
    <lineage>
        <taxon>Bacteria</taxon>
        <taxon>Pseudomonadati</taxon>
        <taxon>Pseudomonadota</taxon>
        <taxon>Gammaproteobacteria</taxon>
        <taxon>Enterobacterales</taxon>
        <taxon>Yersiniaceae</taxon>
        <taxon>Serratia</taxon>
    </lineage>
</organism>
<name>A0A1G5HDG2_9GAMM</name>
<feature type="domain" description="HD/PDEase" evidence="1">
    <location>
        <begin position="25"/>
        <end position="135"/>
    </location>
</feature>
<dbReference type="SMART" id="SM00471">
    <property type="entry name" value="HDc"/>
    <property type="match status" value="1"/>
</dbReference>
<dbReference type="PANTHER" id="PTHR46246:SF1">
    <property type="entry name" value="GUANOSINE-3',5'-BIS(DIPHOSPHATE) 3'-PYROPHOSPHOHYDROLASE MESH1"/>
    <property type="match status" value="1"/>
</dbReference>
<gene>
    <name evidence="2" type="ORF">SAMN02927935_01827</name>
</gene>
<dbReference type="InterPro" id="IPR003607">
    <property type="entry name" value="HD/PDEase_dom"/>
</dbReference>